<dbReference type="GO" id="GO:0000287">
    <property type="term" value="F:magnesium ion binding"/>
    <property type="evidence" value="ECO:0007669"/>
    <property type="project" value="TreeGrafter"/>
</dbReference>
<dbReference type="NCBIfam" id="TIGR01484">
    <property type="entry name" value="HAD-SF-IIB"/>
    <property type="match status" value="1"/>
</dbReference>
<evidence type="ECO:0000313" key="2">
    <source>
        <dbReference type="Proteomes" id="UP000254792"/>
    </source>
</evidence>
<reference evidence="1 2" key="1">
    <citation type="submission" date="2018-07" db="EMBL/GenBank/DDBJ databases">
        <title>Complete genome sequence of Spiroplasma alleghenense PLHS-1 (ATCC 51752).</title>
        <authorList>
            <person name="Chou L."/>
            <person name="Lee T.-Y."/>
            <person name="Tsai Y.-M."/>
            <person name="Kuo C.-H."/>
        </authorList>
    </citation>
    <scope>NUCLEOTIDE SEQUENCE [LARGE SCALE GENOMIC DNA]</scope>
    <source>
        <strain evidence="1 2">PLHS-1</strain>
    </source>
</reference>
<dbReference type="OrthoDB" id="388819at2"/>
<sequence length="274" mass="30956">MPEIKLLALDMDGTSYEPMGEIVLENKEAIINVIEKEIPVVFITGRPINSPKNKLLENGFLSKNTIMAGFNGACIFDVKTQKVIASNPISKDIVNQAFKLTLKDEYRDVIIWGYSTDFDESVINNLKTNSKEIIKEQNFFTGNFVNFEDLSKPYDKDCYKFLIFNFEDSFIEELKKMGLETAINATHTACEVTASKINKKYAIQEIEKLLKIDAKDIMAMGDGTNDIPMMEYVGFPVSFTNCVDEVKKISKAHIDLDWSQGAVAKAINKFILNK</sequence>
<dbReference type="RefSeq" id="WP_115557753.1">
    <property type="nucleotide sequence ID" value="NZ_CP031376.1"/>
</dbReference>
<protein>
    <submittedName>
        <fullName evidence="1">HAD family hydrolase</fullName>
    </submittedName>
</protein>
<dbReference type="InterPro" id="IPR006379">
    <property type="entry name" value="HAD-SF_hydro_IIB"/>
</dbReference>
<dbReference type="AlphaFoldDB" id="A0A345Z2K2"/>
<dbReference type="EMBL" id="CP031376">
    <property type="protein sequence ID" value="AXK50831.1"/>
    <property type="molecule type" value="Genomic_DNA"/>
</dbReference>
<dbReference type="Gene3D" id="3.30.1240.10">
    <property type="match status" value="1"/>
</dbReference>
<dbReference type="SFLD" id="SFLDG01140">
    <property type="entry name" value="C2.B:_Phosphomannomutase_and_P"/>
    <property type="match status" value="1"/>
</dbReference>
<gene>
    <name evidence="1" type="ORF">SALLE_v1c01550</name>
</gene>
<dbReference type="PANTHER" id="PTHR10000">
    <property type="entry name" value="PHOSPHOSERINE PHOSPHATASE"/>
    <property type="match status" value="1"/>
</dbReference>
<dbReference type="InterPro" id="IPR036412">
    <property type="entry name" value="HAD-like_sf"/>
</dbReference>
<keyword evidence="2" id="KW-1185">Reference proteome</keyword>
<keyword evidence="1" id="KW-0378">Hydrolase</keyword>
<dbReference type="KEGG" id="salx:SALLE_v1c01550"/>
<dbReference type="Pfam" id="PF08282">
    <property type="entry name" value="Hydrolase_3"/>
    <property type="match status" value="1"/>
</dbReference>
<organism evidence="1 2">
    <name type="scientific">Spiroplasma alleghenense</name>
    <dbReference type="NCBI Taxonomy" id="216931"/>
    <lineage>
        <taxon>Bacteria</taxon>
        <taxon>Bacillati</taxon>
        <taxon>Mycoplasmatota</taxon>
        <taxon>Mollicutes</taxon>
        <taxon>Entomoplasmatales</taxon>
        <taxon>Spiroplasmataceae</taxon>
        <taxon>Spiroplasma</taxon>
    </lineage>
</organism>
<dbReference type="PANTHER" id="PTHR10000:SF8">
    <property type="entry name" value="HAD SUPERFAMILY HYDROLASE-LIKE, TYPE 3"/>
    <property type="match status" value="1"/>
</dbReference>
<dbReference type="SFLD" id="SFLDS00003">
    <property type="entry name" value="Haloacid_Dehalogenase"/>
    <property type="match status" value="1"/>
</dbReference>
<dbReference type="Gene3D" id="3.40.50.1000">
    <property type="entry name" value="HAD superfamily/HAD-like"/>
    <property type="match status" value="1"/>
</dbReference>
<dbReference type="GO" id="GO:0016791">
    <property type="term" value="F:phosphatase activity"/>
    <property type="evidence" value="ECO:0007669"/>
    <property type="project" value="TreeGrafter"/>
</dbReference>
<dbReference type="InterPro" id="IPR023214">
    <property type="entry name" value="HAD_sf"/>
</dbReference>
<dbReference type="Proteomes" id="UP000254792">
    <property type="component" value="Chromosome"/>
</dbReference>
<dbReference type="SUPFAM" id="SSF56784">
    <property type="entry name" value="HAD-like"/>
    <property type="match status" value="1"/>
</dbReference>
<name>A0A345Z2K2_9MOLU</name>
<proteinExistence type="predicted"/>
<accession>A0A345Z2K2</accession>
<dbReference type="GO" id="GO:0005829">
    <property type="term" value="C:cytosol"/>
    <property type="evidence" value="ECO:0007669"/>
    <property type="project" value="TreeGrafter"/>
</dbReference>
<evidence type="ECO:0000313" key="1">
    <source>
        <dbReference type="EMBL" id="AXK50831.1"/>
    </source>
</evidence>